<evidence type="ECO:0000256" key="4">
    <source>
        <dbReference type="ARBA" id="ARBA00022989"/>
    </source>
</evidence>
<feature type="domain" description="Palmitoyltransferase DHHC" evidence="9">
    <location>
        <begin position="495"/>
        <end position="627"/>
    </location>
</feature>
<keyword evidence="4 8" id="KW-1133">Transmembrane helix</keyword>
<accession>A0A813XED5</accession>
<keyword evidence="5 7" id="KW-0040">ANK repeat</keyword>
<dbReference type="PANTHER" id="PTHR24161">
    <property type="entry name" value="ANK_REP_REGION DOMAIN-CONTAINING PROTEIN-RELATED"/>
    <property type="match status" value="1"/>
</dbReference>
<keyword evidence="6 8" id="KW-0472">Membrane</keyword>
<dbReference type="AlphaFoldDB" id="A0A813XED5"/>
<evidence type="ECO:0000313" key="10">
    <source>
        <dbReference type="EMBL" id="CAF0868772.1"/>
    </source>
</evidence>
<keyword evidence="8" id="KW-0012">Acyltransferase</keyword>
<gene>
    <name evidence="10" type="ORF">OXX778_LOCUS9824</name>
</gene>
<sequence>MAVDTTNQIDKMQQLAVIMSAKNFDASALIQTEFFPDCLQNLNTQQCKSVCEALAEPNYSSFVNKKGPLGGYTPLHWMCIKNEYDLIEMLLVKCKADINSCANLGESPLFICIKNCNLYTIELLIQHGADLYHRDIYNRSLIHWCAYTGKVILMYYFEKYHSINNLNDVDQFQQSALHIACASGFSDLIMYLIDRGDIDFFLKDFNGNNCLHMAAKCGLSRICWILTKQNKGQCAKLIGDMNNQSQTPFDIIRNEKGSQYKKIRDWLRLEAKTNKYLLYNENNYDKKSDTLYSGSSSSLLKIKKGTFWLNWNDDFKMRLDWYTRLFVVLILFVIPMLINRYLIYPGELSLIKGIVGFTTYIGLFYVMVGQRHRCTHISAYQNPFYVGLIVNLFISNYSSYYLIILDYNQFFTLLEMTKVGLALYHNLFFYWVLTSDPGKCKESHKKPDGTSYELRDLLKLNAKDSKGGKDSIDWLTDPPSFGGTDKPIQLPQLFFCEPCLKVQAVPTKHCKLCECCVSKFDHHCLFIGKCVGLKNHRLFMLFLLSALISCTVFIYTVYTYFYSFNEGLIASNKDKKDEDKIDFIYVLFTSTDHVWLVVLLLINAFIIIMVFFLFMFQIKFISLGYTSQIRPPVFFVQTNRRMQTLFGSVIHRLENIFTFLFESCDSNLELYFKQQREYNLSITSEKPIALSYDPYPRDNFDKKSNTQLLLPKENPNKQFEIDLD</sequence>
<dbReference type="PROSITE" id="PS50216">
    <property type="entry name" value="DHHC"/>
    <property type="match status" value="1"/>
</dbReference>
<dbReference type="InterPro" id="IPR002110">
    <property type="entry name" value="Ankyrin_rpt"/>
</dbReference>
<dbReference type="PROSITE" id="PS50088">
    <property type="entry name" value="ANK_REPEAT"/>
    <property type="match status" value="1"/>
</dbReference>
<feature type="transmembrane region" description="Helical" evidence="8">
    <location>
        <begin position="384"/>
        <end position="404"/>
    </location>
</feature>
<reference evidence="10" key="1">
    <citation type="submission" date="2021-02" db="EMBL/GenBank/DDBJ databases">
        <authorList>
            <person name="Nowell W R."/>
        </authorList>
    </citation>
    <scope>NUCLEOTIDE SEQUENCE</scope>
    <source>
        <strain evidence="10">Ploen Becks lab</strain>
    </source>
</reference>
<evidence type="ECO:0000256" key="8">
    <source>
        <dbReference type="RuleBase" id="RU079119"/>
    </source>
</evidence>
<dbReference type="Pfam" id="PF12796">
    <property type="entry name" value="Ank_2"/>
    <property type="match status" value="2"/>
</dbReference>
<feature type="transmembrane region" description="Helical" evidence="8">
    <location>
        <begin position="594"/>
        <end position="616"/>
    </location>
</feature>
<feature type="transmembrane region" description="Helical" evidence="8">
    <location>
        <begin position="349"/>
        <end position="368"/>
    </location>
</feature>
<dbReference type="GO" id="GO:0019706">
    <property type="term" value="F:protein-cysteine S-palmitoyltransferase activity"/>
    <property type="evidence" value="ECO:0007669"/>
    <property type="project" value="UniProtKB-EC"/>
</dbReference>
<evidence type="ECO:0000256" key="6">
    <source>
        <dbReference type="ARBA" id="ARBA00023136"/>
    </source>
</evidence>
<dbReference type="GO" id="GO:0016020">
    <property type="term" value="C:membrane"/>
    <property type="evidence" value="ECO:0007669"/>
    <property type="project" value="UniProtKB-SubCell"/>
</dbReference>
<dbReference type="OrthoDB" id="194358at2759"/>
<dbReference type="Proteomes" id="UP000663879">
    <property type="component" value="Unassembled WGS sequence"/>
</dbReference>
<name>A0A813XED5_9BILA</name>
<organism evidence="10 11">
    <name type="scientific">Brachionus calyciflorus</name>
    <dbReference type="NCBI Taxonomy" id="104777"/>
    <lineage>
        <taxon>Eukaryota</taxon>
        <taxon>Metazoa</taxon>
        <taxon>Spiralia</taxon>
        <taxon>Gnathifera</taxon>
        <taxon>Rotifera</taxon>
        <taxon>Eurotatoria</taxon>
        <taxon>Monogononta</taxon>
        <taxon>Pseudotrocha</taxon>
        <taxon>Ploima</taxon>
        <taxon>Brachionidae</taxon>
        <taxon>Brachionus</taxon>
    </lineage>
</organism>
<feature type="transmembrane region" description="Helical" evidence="8">
    <location>
        <begin position="410"/>
        <end position="433"/>
    </location>
</feature>
<comment type="domain">
    <text evidence="8">The DHHC domain is required for palmitoyltransferase activity.</text>
</comment>
<keyword evidence="11" id="KW-1185">Reference proteome</keyword>
<dbReference type="EMBL" id="CAJNOC010001484">
    <property type="protein sequence ID" value="CAF0868772.1"/>
    <property type="molecule type" value="Genomic_DNA"/>
</dbReference>
<dbReference type="InterPro" id="IPR036770">
    <property type="entry name" value="Ankyrin_rpt-contain_sf"/>
</dbReference>
<keyword evidence="8" id="KW-0808">Transferase</keyword>
<proteinExistence type="inferred from homology"/>
<protein>
    <recommendedName>
        <fullName evidence="8">Palmitoyltransferase</fullName>
        <ecNumber evidence="8">2.3.1.225</ecNumber>
    </recommendedName>
</protein>
<comment type="catalytic activity">
    <reaction evidence="8">
        <text>L-cysteinyl-[protein] + hexadecanoyl-CoA = S-hexadecanoyl-L-cysteinyl-[protein] + CoA</text>
        <dbReference type="Rhea" id="RHEA:36683"/>
        <dbReference type="Rhea" id="RHEA-COMP:10131"/>
        <dbReference type="Rhea" id="RHEA-COMP:11032"/>
        <dbReference type="ChEBI" id="CHEBI:29950"/>
        <dbReference type="ChEBI" id="CHEBI:57287"/>
        <dbReference type="ChEBI" id="CHEBI:57379"/>
        <dbReference type="ChEBI" id="CHEBI:74151"/>
        <dbReference type="EC" id="2.3.1.225"/>
    </reaction>
</comment>
<evidence type="ECO:0000256" key="7">
    <source>
        <dbReference type="PROSITE-ProRule" id="PRU00023"/>
    </source>
</evidence>
<dbReference type="InterPro" id="IPR001594">
    <property type="entry name" value="Palmitoyltrfase_DHHC"/>
</dbReference>
<feature type="transmembrane region" description="Helical" evidence="8">
    <location>
        <begin position="325"/>
        <end position="343"/>
    </location>
</feature>
<keyword evidence="3" id="KW-0677">Repeat</keyword>
<dbReference type="Gene3D" id="1.25.40.20">
    <property type="entry name" value="Ankyrin repeat-containing domain"/>
    <property type="match status" value="1"/>
</dbReference>
<evidence type="ECO:0000256" key="1">
    <source>
        <dbReference type="ARBA" id="ARBA00004141"/>
    </source>
</evidence>
<dbReference type="SMART" id="SM00248">
    <property type="entry name" value="ANK"/>
    <property type="match status" value="5"/>
</dbReference>
<evidence type="ECO:0000256" key="5">
    <source>
        <dbReference type="ARBA" id="ARBA00023043"/>
    </source>
</evidence>
<keyword evidence="2 8" id="KW-0812">Transmembrane</keyword>
<comment type="subcellular location">
    <subcellularLocation>
        <location evidence="1">Membrane</location>
        <topology evidence="1">Multi-pass membrane protein</topology>
    </subcellularLocation>
</comment>
<dbReference type="Pfam" id="PF01529">
    <property type="entry name" value="DHHC"/>
    <property type="match status" value="1"/>
</dbReference>
<evidence type="ECO:0000259" key="9">
    <source>
        <dbReference type="Pfam" id="PF01529"/>
    </source>
</evidence>
<evidence type="ECO:0000256" key="2">
    <source>
        <dbReference type="ARBA" id="ARBA00022692"/>
    </source>
</evidence>
<comment type="caution">
    <text evidence="10">The sequence shown here is derived from an EMBL/GenBank/DDBJ whole genome shotgun (WGS) entry which is preliminary data.</text>
</comment>
<dbReference type="EC" id="2.3.1.225" evidence="8"/>
<feature type="transmembrane region" description="Helical" evidence="8">
    <location>
        <begin position="538"/>
        <end position="558"/>
    </location>
</feature>
<evidence type="ECO:0000256" key="3">
    <source>
        <dbReference type="ARBA" id="ARBA00022737"/>
    </source>
</evidence>
<feature type="repeat" description="ANK" evidence="7">
    <location>
        <begin position="104"/>
        <end position="136"/>
    </location>
</feature>
<evidence type="ECO:0000313" key="11">
    <source>
        <dbReference type="Proteomes" id="UP000663879"/>
    </source>
</evidence>
<dbReference type="PANTHER" id="PTHR24161:SF119">
    <property type="entry name" value="ANKYRIN REPEAT DOMAIN 44"/>
    <property type="match status" value="1"/>
</dbReference>
<comment type="similarity">
    <text evidence="8">Belongs to the DHHC palmitoyltransferase family.</text>
</comment>
<dbReference type="SUPFAM" id="SSF48403">
    <property type="entry name" value="Ankyrin repeat"/>
    <property type="match status" value="1"/>
</dbReference>